<protein>
    <submittedName>
        <fullName evidence="2">MarR family transcriptional repressor of emrRAB</fullName>
    </submittedName>
</protein>
<proteinExistence type="predicted"/>
<dbReference type="EMBL" id="JAUSZI010000002">
    <property type="protein sequence ID" value="MDQ1032702.1"/>
    <property type="molecule type" value="Genomic_DNA"/>
</dbReference>
<dbReference type="InterPro" id="IPR000835">
    <property type="entry name" value="HTH_MarR-typ"/>
</dbReference>
<dbReference type="Pfam" id="PF12802">
    <property type="entry name" value="MarR_2"/>
    <property type="match status" value="1"/>
</dbReference>
<sequence length="174" mass="17824">MHNADRVSNLLGAAALAITDRTLARIADAAGVSASAAAAVVVLSTSPGLGVTELGRRIGLSQSATARMVDSLEAAGLARRDPSAGRLVQVTLTDHGRLTASKVLRARDDAVAEVLSGFDGEETTALESLLCKLLARLYHGVQSADLLCRLCDRSSCVEGAACPVGQAERDEAGG</sequence>
<dbReference type="PRINTS" id="PR00598">
    <property type="entry name" value="HTHMARR"/>
</dbReference>
<evidence type="ECO:0000313" key="2">
    <source>
        <dbReference type="EMBL" id="MDQ1032702.1"/>
    </source>
</evidence>
<dbReference type="InterPro" id="IPR036388">
    <property type="entry name" value="WH-like_DNA-bd_sf"/>
</dbReference>
<dbReference type="PANTHER" id="PTHR33164">
    <property type="entry name" value="TRANSCRIPTIONAL REGULATOR, MARR FAMILY"/>
    <property type="match status" value="1"/>
</dbReference>
<gene>
    <name evidence="2" type="ORF">QF035_010284</name>
</gene>
<name>A0ABU0TA61_9ACTN</name>
<evidence type="ECO:0000259" key="1">
    <source>
        <dbReference type="PROSITE" id="PS50995"/>
    </source>
</evidence>
<reference evidence="2 3" key="1">
    <citation type="submission" date="2023-07" db="EMBL/GenBank/DDBJ databases">
        <title>Comparative genomics of wheat-associated soil bacteria to identify genetic determinants of phenazine resistance.</title>
        <authorList>
            <person name="Mouncey N."/>
        </authorList>
    </citation>
    <scope>NUCLEOTIDE SEQUENCE [LARGE SCALE GENOMIC DNA]</scope>
    <source>
        <strain evidence="2 3">V2I4</strain>
    </source>
</reference>
<dbReference type="RefSeq" id="WP_307529645.1">
    <property type="nucleotide sequence ID" value="NZ_JAUSZI010000002.1"/>
</dbReference>
<dbReference type="Gene3D" id="1.10.10.10">
    <property type="entry name" value="Winged helix-like DNA-binding domain superfamily/Winged helix DNA-binding domain"/>
    <property type="match status" value="1"/>
</dbReference>
<dbReference type="SUPFAM" id="SSF46785">
    <property type="entry name" value="Winged helix' DNA-binding domain"/>
    <property type="match status" value="1"/>
</dbReference>
<dbReference type="Proteomes" id="UP001230328">
    <property type="component" value="Unassembled WGS sequence"/>
</dbReference>
<accession>A0ABU0TA61</accession>
<comment type="caution">
    <text evidence="2">The sequence shown here is derived from an EMBL/GenBank/DDBJ whole genome shotgun (WGS) entry which is preliminary data.</text>
</comment>
<evidence type="ECO:0000313" key="3">
    <source>
        <dbReference type="Proteomes" id="UP001230328"/>
    </source>
</evidence>
<dbReference type="PANTHER" id="PTHR33164:SF43">
    <property type="entry name" value="HTH-TYPE TRANSCRIPTIONAL REPRESSOR YETL"/>
    <property type="match status" value="1"/>
</dbReference>
<dbReference type="SMART" id="SM00347">
    <property type="entry name" value="HTH_MARR"/>
    <property type="match status" value="1"/>
</dbReference>
<feature type="domain" description="HTH marR-type" evidence="1">
    <location>
        <begin position="4"/>
        <end position="135"/>
    </location>
</feature>
<keyword evidence="3" id="KW-1185">Reference proteome</keyword>
<organism evidence="2 3">
    <name type="scientific">Streptomyces umbrinus</name>
    <dbReference type="NCBI Taxonomy" id="67370"/>
    <lineage>
        <taxon>Bacteria</taxon>
        <taxon>Bacillati</taxon>
        <taxon>Actinomycetota</taxon>
        <taxon>Actinomycetes</taxon>
        <taxon>Kitasatosporales</taxon>
        <taxon>Streptomycetaceae</taxon>
        <taxon>Streptomyces</taxon>
        <taxon>Streptomyces phaeochromogenes group</taxon>
    </lineage>
</organism>
<dbReference type="PROSITE" id="PS50995">
    <property type="entry name" value="HTH_MARR_2"/>
    <property type="match status" value="1"/>
</dbReference>
<dbReference type="InterPro" id="IPR039422">
    <property type="entry name" value="MarR/SlyA-like"/>
</dbReference>
<dbReference type="InterPro" id="IPR036390">
    <property type="entry name" value="WH_DNA-bd_sf"/>
</dbReference>